<dbReference type="SMART" id="SM00304">
    <property type="entry name" value="HAMP"/>
    <property type="match status" value="1"/>
</dbReference>
<dbReference type="Pfam" id="PF00672">
    <property type="entry name" value="HAMP"/>
    <property type="match status" value="1"/>
</dbReference>
<evidence type="ECO:0000256" key="5">
    <source>
        <dbReference type="SAM" id="Phobius"/>
    </source>
</evidence>
<feature type="transmembrane region" description="Helical" evidence="5">
    <location>
        <begin position="180"/>
        <end position="209"/>
    </location>
</feature>
<comment type="subcellular location">
    <subcellularLocation>
        <location evidence="1">Membrane</location>
    </subcellularLocation>
</comment>
<dbReference type="SMART" id="SM00283">
    <property type="entry name" value="MA"/>
    <property type="match status" value="1"/>
</dbReference>
<organism evidence="8 9">
    <name type="scientific">Aeromonas schubertii</name>
    <dbReference type="NCBI Taxonomy" id="652"/>
    <lineage>
        <taxon>Bacteria</taxon>
        <taxon>Pseudomonadati</taxon>
        <taxon>Pseudomonadota</taxon>
        <taxon>Gammaproteobacteria</taxon>
        <taxon>Aeromonadales</taxon>
        <taxon>Aeromonadaceae</taxon>
        <taxon>Aeromonas</taxon>
    </lineage>
</organism>
<evidence type="ECO:0000313" key="9">
    <source>
        <dbReference type="Proteomes" id="UP000774958"/>
    </source>
</evidence>
<dbReference type="PANTHER" id="PTHR32089:SF120">
    <property type="entry name" value="METHYL-ACCEPTING CHEMOTAXIS PROTEIN TLPQ"/>
    <property type="match status" value="1"/>
</dbReference>
<dbReference type="PANTHER" id="PTHR32089">
    <property type="entry name" value="METHYL-ACCEPTING CHEMOTAXIS PROTEIN MCPB"/>
    <property type="match status" value="1"/>
</dbReference>
<dbReference type="EMBL" id="JAIRBT010000023">
    <property type="protein sequence ID" value="MBZ6067587.1"/>
    <property type="molecule type" value="Genomic_DNA"/>
</dbReference>
<evidence type="ECO:0000256" key="3">
    <source>
        <dbReference type="ARBA" id="ARBA00029447"/>
    </source>
</evidence>
<gene>
    <name evidence="8" type="ORF">LA374_15415</name>
</gene>
<keyword evidence="2 4" id="KW-0807">Transducer</keyword>
<dbReference type="PROSITE" id="PS50885">
    <property type="entry name" value="HAMP"/>
    <property type="match status" value="1"/>
</dbReference>
<dbReference type="Pfam" id="PF12729">
    <property type="entry name" value="4HB_MCP_1"/>
    <property type="match status" value="1"/>
</dbReference>
<feature type="domain" description="HAMP" evidence="7">
    <location>
        <begin position="211"/>
        <end position="265"/>
    </location>
</feature>
<comment type="caution">
    <text evidence="8">The sequence shown here is derived from an EMBL/GenBank/DDBJ whole genome shotgun (WGS) entry which is preliminary data.</text>
</comment>
<evidence type="ECO:0000256" key="4">
    <source>
        <dbReference type="PROSITE-ProRule" id="PRU00284"/>
    </source>
</evidence>
<keyword evidence="5" id="KW-1133">Transmembrane helix</keyword>
<proteinExistence type="inferred from homology"/>
<keyword evidence="5" id="KW-0812">Transmembrane</keyword>
<accession>A0ABS7VDX7</accession>
<dbReference type="InterPro" id="IPR004090">
    <property type="entry name" value="Chemotax_Me-accpt_rcpt"/>
</dbReference>
<comment type="similarity">
    <text evidence="3">Belongs to the methyl-accepting chemotaxis (MCP) protein family.</text>
</comment>
<dbReference type="CDD" id="cd11386">
    <property type="entry name" value="MCP_signal"/>
    <property type="match status" value="1"/>
</dbReference>
<dbReference type="InterPro" id="IPR004089">
    <property type="entry name" value="MCPsignal_dom"/>
</dbReference>
<sequence length="543" mass="58751">MSFKDLAIGKKIAVVFSIIAAINMAFGVYLFSELGGIRSRVLNFTDSTLPSVLSVEKLIYEISYLRRAEFAILTIPDPQELQRRLARRGETLARIDRMFADYERTVGDGHERQVFDQVKQVWQRYQQALRPFESSVASGNMVAAQPALMGTLSLFGELEKAMDALVEVNLGFVSNNRSDLLATLSLVSTSTLVSLGAMLLFMVVMTWFLSRQICQPLSAVVRLSNDIARGDLTTRIDRRAIGNDELGRLADASLAMQDNLRRLIEEVVAAVTQLGTSIEEVSAVSEQTSGGVRAQQAEITQVAAAMTQMKATVANVAANTEIASGETTATSELVRQGDHDVQGVIAANSRLAEQIEEAGSLVVQLEQESGRINMVVDVIRDIAEQTNLLALNAAIEAARAGESGRGFAVVADEVRTLAGRTQSSTGEIARIIESLQQRANAVRQVTELSREMIEECVTQSERTGEGIRRIAEAANKIADMGIQIASACGEQDAVSDELSRNVERINDSASEVAQGAQHTASACVELSQLAAGLQQTVGRFRLA</sequence>
<keyword evidence="9" id="KW-1185">Reference proteome</keyword>
<dbReference type="RefSeq" id="WP_224163351.1">
    <property type="nucleotide sequence ID" value="NZ_JAIRBT010000023.1"/>
</dbReference>
<name>A0ABS7VDX7_9GAMM</name>
<dbReference type="CDD" id="cd06225">
    <property type="entry name" value="HAMP"/>
    <property type="match status" value="1"/>
</dbReference>
<dbReference type="Proteomes" id="UP000774958">
    <property type="component" value="Unassembled WGS sequence"/>
</dbReference>
<evidence type="ECO:0000259" key="6">
    <source>
        <dbReference type="PROSITE" id="PS50111"/>
    </source>
</evidence>
<dbReference type="Pfam" id="PF00015">
    <property type="entry name" value="MCPsignal"/>
    <property type="match status" value="1"/>
</dbReference>
<feature type="transmembrane region" description="Helical" evidence="5">
    <location>
        <begin position="12"/>
        <end position="31"/>
    </location>
</feature>
<evidence type="ECO:0000313" key="8">
    <source>
        <dbReference type="EMBL" id="MBZ6067587.1"/>
    </source>
</evidence>
<dbReference type="SUPFAM" id="SSF58104">
    <property type="entry name" value="Methyl-accepting chemotaxis protein (MCP) signaling domain"/>
    <property type="match status" value="1"/>
</dbReference>
<dbReference type="InterPro" id="IPR003660">
    <property type="entry name" value="HAMP_dom"/>
</dbReference>
<dbReference type="PROSITE" id="PS50111">
    <property type="entry name" value="CHEMOTAXIS_TRANSDUC_2"/>
    <property type="match status" value="1"/>
</dbReference>
<evidence type="ECO:0000259" key="7">
    <source>
        <dbReference type="PROSITE" id="PS50885"/>
    </source>
</evidence>
<protein>
    <submittedName>
        <fullName evidence="8">Methyl-accepting chemotaxis protein</fullName>
    </submittedName>
</protein>
<keyword evidence="5" id="KW-0472">Membrane</keyword>
<evidence type="ECO:0000256" key="2">
    <source>
        <dbReference type="ARBA" id="ARBA00023224"/>
    </source>
</evidence>
<feature type="domain" description="Methyl-accepting transducer" evidence="6">
    <location>
        <begin position="270"/>
        <end position="506"/>
    </location>
</feature>
<dbReference type="Gene3D" id="1.10.287.950">
    <property type="entry name" value="Methyl-accepting chemotaxis protein"/>
    <property type="match status" value="1"/>
</dbReference>
<reference evidence="8 9" key="1">
    <citation type="submission" date="2021-09" db="EMBL/GenBank/DDBJ databases">
        <title>Aeromonas schubertii isolated from Asian sea bass.</title>
        <authorList>
            <person name="Pinpimai K."/>
        </authorList>
    </citation>
    <scope>NUCLEOTIDE SEQUENCE [LARGE SCALE GENOMIC DNA]</scope>
    <source>
        <strain evidence="8 9">CHULA2021a</strain>
    </source>
</reference>
<dbReference type="PRINTS" id="PR00260">
    <property type="entry name" value="CHEMTRNSDUCR"/>
</dbReference>
<dbReference type="InterPro" id="IPR024478">
    <property type="entry name" value="HlyB_4HB_MCP"/>
</dbReference>
<evidence type="ECO:0000256" key="1">
    <source>
        <dbReference type="ARBA" id="ARBA00004370"/>
    </source>
</evidence>